<organism evidence="1 2">
    <name type="scientific">Terrabacter aeriphilus</name>
    <dbReference type="NCBI Taxonomy" id="515662"/>
    <lineage>
        <taxon>Bacteria</taxon>
        <taxon>Bacillati</taxon>
        <taxon>Actinomycetota</taxon>
        <taxon>Actinomycetes</taxon>
        <taxon>Micrococcales</taxon>
        <taxon>Intrasporangiaceae</taxon>
        <taxon>Terrabacter</taxon>
    </lineage>
</organism>
<dbReference type="Proteomes" id="UP001500427">
    <property type="component" value="Unassembled WGS sequence"/>
</dbReference>
<reference evidence="2" key="1">
    <citation type="journal article" date="2019" name="Int. J. Syst. Evol. Microbiol.">
        <title>The Global Catalogue of Microorganisms (GCM) 10K type strain sequencing project: providing services to taxonomists for standard genome sequencing and annotation.</title>
        <authorList>
            <consortium name="The Broad Institute Genomics Platform"/>
            <consortium name="The Broad Institute Genome Sequencing Center for Infectious Disease"/>
            <person name="Wu L."/>
            <person name="Ma J."/>
        </authorList>
    </citation>
    <scope>NUCLEOTIDE SEQUENCE [LARGE SCALE GENOMIC DNA]</scope>
    <source>
        <strain evidence="2">JCM 17687</strain>
    </source>
</reference>
<protein>
    <submittedName>
        <fullName evidence="1">Uncharacterized protein</fullName>
    </submittedName>
</protein>
<accession>A0ABP9J1J0</accession>
<proteinExistence type="predicted"/>
<dbReference type="EMBL" id="BAABIW010000001">
    <property type="protein sequence ID" value="GAA5016102.1"/>
    <property type="molecule type" value="Genomic_DNA"/>
</dbReference>
<name>A0ABP9J1J0_9MICO</name>
<sequence length="123" mass="13961">MVNERPGSYRRNMDERVTERVTLEGFDPPKNRRHGPDGDIVDLQGWLRAPVDWTGGPLLERAWRQRHGRSRLGVGLSVANNPRRHILLTNVPPETDFLREELVALIAELETDDAVRFEGAQGA</sequence>
<gene>
    <name evidence="1" type="ORF">GCM10023258_01360</name>
</gene>
<comment type="caution">
    <text evidence="1">The sequence shown here is derived from an EMBL/GenBank/DDBJ whole genome shotgun (WGS) entry which is preliminary data.</text>
</comment>
<keyword evidence="2" id="KW-1185">Reference proteome</keyword>
<evidence type="ECO:0000313" key="1">
    <source>
        <dbReference type="EMBL" id="GAA5016102.1"/>
    </source>
</evidence>
<evidence type="ECO:0000313" key="2">
    <source>
        <dbReference type="Proteomes" id="UP001500427"/>
    </source>
</evidence>